<protein>
    <recommendedName>
        <fullName evidence="4">Integral membrane protein</fullName>
    </recommendedName>
</protein>
<dbReference type="OrthoDB" id="3943827at2759"/>
<accession>A0A8H4INJ3</accession>
<organism evidence="2 3">
    <name type="scientific">Botryosphaeria dothidea</name>
    <dbReference type="NCBI Taxonomy" id="55169"/>
    <lineage>
        <taxon>Eukaryota</taxon>
        <taxon>Fungi</taxon>
        <taxon>Dikarya</taxon>
        <taxon>Ascomycota</taxon>
        <taxon>Pezizomycotina</taxon>
        <taxon>Dothideomycetes</taxon>
        <taxon>Dothideomycetes incertae sedis</taxon>
        <taxon>Botryosphaeriales</taxon>
        <taxon>Botryosphaeriaceae</taxon>
        <taxon>Botryosphaeria</taxon>
    </lineage>
</organism>
<dbReference type="AlphaFoldDB" id="A0A8H4INJ3"/>
<evidence type="ECO:0000256" key="1">
    <source>
        <dbReference type="SAM" id="SignalP"/>
    </source>
</evidence>
<gene>
    <name evidence="2" type="ORF">GTA08_BOTSDO07882</name>
</gene>
<name>A0A8H4INJ3_9PEZI</name>
<evidence type="ECO:0000313" key="2">
    <source>
        <dbReference type="EMBL" id="KAF4304425.1"/>
    </source>
</evidence>
<keyword evidence="1" id="KW-0732">Signal</keyword>
<feature type="chain" id="PRO_5034803535" description="Integral membrane protein" evidence="1">
    <location>
        <begin position="19"/>
        <end position="203"/>
    </location>
</feature>
<sequence>MKYVLACFFFFLFSPLYPLFNPKAPRPARILLPPKHAAVTAPQTLIADHVLTTNHSTTTATSSCLASYLTGASSSSSIIPTIQIALALSNLSSSSSFFSNATSTPWSFVSALSNTNIITLLLLPLVIREIPTFMTTTLDPLLDYVLDPWSWSYFPVWCAEVWRLVREEREARWVVAGAVGSVERVWRERGVVEEVTLRVETKL</sequence>
<evidence type="ECO:0008006" key="4">
    <source>
        <dbReference type="Google" id="ProtNLM"/>
    </source>
</evidence>
<keyword evidence="3" id="KW-1185">Reference proteome</keyword>
<evidence type="ECO:0000313" key="3">
    <source>
        <dbReference type="Proteomes" id="UP000572817"/>
    </source>
</evidence>
<dbReference type="EMBL" id="WWBZ02000051">
    <property type="protein sequence ID" value="KAF4304425.1"/>
    <property type="molecule type" value="Genomic_DNA"/>
</dbReference>
<reference evidence="2" key="1">
    <citation type="submission" date="2020-04" db="EMBL/GenBank/DDBJ databases">
        <title>Genome Assembly and Annotation of Botryosphaeria dothidea sdau 11-99, a Latent Pathogen of Apple Fruit Ring Rot in China.</title>
        <authorList>
            <person name="Yu C."/>
            <person name="Diao Y."/>
            <person name="Lu Q."/>
            <person name="Zhao J."/>
            <person name="Cui S."/>
            <person name="Peng C."/>
            <person name="He B."/>
            <person name="Liu H."/>
        </authorList>
    </citation>
    <scope>NUCLEOTIDE SEQUENCE [LARGE SCALE GENOMIC DNA]</scope>
    <source>
        <strain evidence="2">Sdau11-99</strain>
    </source>
</reference>
<comment type="caution">
    <text evidence="2">The sequence shown here is derived from an EMBL/GenBank/DDBJ whole genome shotgun (WGS) entry which is preliminary data.</text>
</comment>
<feature type="signal peptide" evidence="1">
    <location>
        <begin position="1"/>
        <end position="18"/>
    </location>
</feature>
<proteinExistence type="predicted"/>
<dbReference type="Proteomes" id="UP000572817">
    <property type="component" value="Unassembled WGS sequence"/>
</dbReference>